<dbReference type="RefSeq" id="WP_345009799.1">
    <property type="nucleotide sequence ID" value="NZ_BAABFC010000003.1"/>
</dbReference>
<dbReference type="Proteomes" id="UP001501321">
    <property type="component" value="Unassembled WGS sequence"/>
</dbReference>
<protein>
    <recommendedName>
        <fullName evidence="3">DUF3352 domain-containing protein</fullName>
    </recommendedName>
</protein>
<accession>A0ABP8PXM4</accession>
<proteinExistence type="predicted"/>
<reference evidence="2" key="1">
    <citation type="journal article" date="2019" name="Int. J. Syst. Evol. Microbiol.">
        <title>The Global Catalogue of Microorganisms (GCM) 10K type strain sequencing project: providing services to taxonomists for standard genome sequencing and annotation.</title>
        <authorList>
            <consortium name="The Broad Institute Genomics Platform"/>
            <consortium name="The Broad Institute Genome Sequencing Center for Infectious Disease"/>
            <person name="Wu L."/>
            <person name="Ma J."/>
        </authorList>
    </citation>
    <scope>NUCLEOTIDE SEQUENCE [LARGE SCALE GENOMIC DNA]</scope>
    <source>
        <strain evidence="2">JCM 32226</strain>
    </source>
</reference>
<comment type="caution">
    <text evidence="1">The sequence shown here is derived from an EMBL/GenBank/DDBJ whole genome shotgun (WGS) entry which is preliminary data.</text>
</comment>
<evidence type="ECO:0000313" key="1">
    <source>
        <dbReference type="EMBL" id="GAA4494169.1"/>
    </source>
</evidence>
<name>A0ABP8PXM4_9GAMM</name>
<keyword evidence="2" id="KW-1185">Reference proteome</keyword>
<evidence type="ECO:0008006" key="3">
    <source>
        <dbReference type="Google" id="ProtNLM"/>
    </source>
</evidence>
<organism evidence="1 2">
    <name type="scientific">Pseudaeromonas paramecii</name>
    <dbReference type="NCBI Taxonomy" id="2138166"/>
    <lineage>
        <taxon>Bacteria</taxon>
        <taxon>Pseudomonadati</taxon>
        <taxon>Pseudomonadota</taxon>
        <taxon>Gammaproteobacteria</taxon>
        <taxon>Aeromonadales</taxon>
        <taxon>Aeromonadaceae</taxon>
        <taxon>Pseudaeromonas</taxon>
    </lineage>
</organism>
<evidence type="ECO:0000313" key="2">
    <source>
        <dbReference type="Proteomes" id="UP001501321"/>
    </source>
</evidence>
<gene>
    <name evidence="1" type="ORF">GCM10023095_05350</name>
</gene>
<sequence length="591" mass="62498">MNKGIIAGLVIAAVAAAGGGYYLQQQSAVGGGESSLSYVPTDTLIFSGALEPASWQDNFAVLQTRWQGLIPEPAQLQSELDKLAKELDGEGQSADAGLRMLLGLYGEFATALQRGEQAPAALGLGDKVDQAFYTVGALPVLRVKLADEAAFDRFIQAAEARFQAKGETAALDGVSYRSYPFAADGEFPLALVLAKQAGFAVLTLDTGDLIPVEQGLKPALGLVKPAHSLADSDLLPQLVKQHGFEPFALGYLNHLGLVQGITRADSPLAQLVDKLSHGQASQELAPWRSQGCQQDLEGMAALWPRTLFGYTKLERSAAGLSLGTAGKLESTDAAAMTELQKLQGFVPKDAKGLLAVNLGLNVDALAPVLSQLWGRATQASFSCEPLVALQQDLKQSNPAMLGMMTGMIQGLQGIGVELQDLKLGAEDPQSELPKIEALSFTAHVSASKPEQLWGMLGMLDPQLAQLPLPAEGQSVDLPLPPMFPLPQGVKLARYGQHLALYSGEAGAARAAAIGQQPLTGNGLYQMHLDYGLLADVLDKALDEVPEDAQAKAEQAQLLQQFEQLRGVTLDSRLDLARDGVVVSADMQVPKG</sequence>
<dbReference type="EMBL" id="BAABFC010000003">
    <property type="protein sequence ID" value="GAA4494169.1"/>
    <property type="molecule type" value="Genomic_DNA"/>
</dbReference>